<accession>A0ABR3ALZ7</accession>
<gene>
    <name evidence="1" type="ORF">J3Q64DRAFT_1774496</name>
</gene>
<evidence type="ECO:0000313" key="1">
    <source>
        <dbReference type="EMBL" id="KAL0075856.1"/>
    </source>
</evidence>
<organism evidence="1 2">
    <name type="scientific">Phycomyces blakesleeanus</name>
    <dbReference type="NCBI Taxonomy" id="4837"/>
    <lineage>
        <taxon>Eukaryota</taxon>
        <taxon>Fungi</taxon>
        <taxon>Fungi incertae sedis</taxon>
        <taxon>Mucoromycota</taxon>
        <taxon>Mucoromycotina</taxon>
        <taxon>Mucoromycetes</taxon>
        <taxon>Mucorales</taxon>
        <taxon>Phycomycetaceae</taxon>
        <taxon>Phycomyces</taxon>
    </lineage>
</organism>
<proteinExistence type="predicted"/>
<sequence length="256" mass="28179">MATPKKAVVFYSNSQANSTPSTQALDDLCTRGCSGQLIMEDLGGKERTHYVDIIQLLGINSIDTDQMKTRLVQRFGKMQFGILSCSLEIVELAKSLGFAVSLALKSVPTSAEIIDILASVGPKVDLLLVDISTQNNSWPLINDVVKDLMADTPTYLKVIVAPRDESASEPVLADKNWWDSLVPEQSHVKKEGRCVSIEPRHGFVCSYLHDKSTRRDNATKFTTKDIIENGCNGKILAWHFLGEIGHKLGFVPKYGA</sequence>
<comment type="caution">
    <text evidence="1">The sequence shown here is derived from an EMBL/GenBank/DDBJ whole genome shotgun (WGS) entry which is preliminary data.</text>
</comment>
<dbReference type="EMBL" id="JBCLYO010000034">
    <property type="protein sequence ID" value="KAL0075856.1"/>
    <property type="molecule type" value="Genomic_DNA"/>
</dbReference>
<evidence type="ECO:0000313" key="2">
    <source>
        <dbReference type="Proteomes" id="UP001448207"/>
    </source>
</evidence>
<name>A0ABR3ALZ7_PHYBL</name>
<dbReference type="PANTHER" id="PTHR35506">
    <property type="entry name" value="OS02G0135600 PROTEIN"/>
    <property type="match status" value="1"/>
</dbReference>
<reference evidence="1 2" key="1">
    <citation type="submission" date="2024-04" db="EMBL/GenBank/DDBJ databases">
        <title>Symmetric and asymmetric DNA N6-adenine methylation regulates different biological responses in Mucorales.</title>
        <authorList>
            <consortium name="Lawrence Berkeley National Laboratory"/>
            <person name="Lax C."/>
            <person name="Mondo S.J."/>
            <person name="Osorio-Concepcion M."/>
            <person name="Muszewska A."/>
            <person name="Corrochano-Luque M."/>
            <person name="Gutierrez G."/>
            <person name="Riley R."/>
            <person name="Lipzen A."/>
            <person name="Guo J."/>
            <person name="Hundley H."/>
            <person name="Amirebrahimi M."/>
            <person name="Ng V."/>
            <person name="Lorenzo-Gutierrez D."/>
            <person name="Binder U."/>
            <person name="Yang J."/>
            <person name="Song Y."/>
            <person name="Canovas D."/>
            <person name="Navarro E."/>
            <person name="Freitag M."/>
            <person name="Gabaldon T."/>
            <person name="Grigoriev I.V."/>
            <person name="Corrochano L.M."/>
            <person name="Nicolas F.E."/>
            <person name="Garre V."/>
        </authorList>
    </citation>
    <scope>NUCLEOTIDE SEQUENCE [LARGE SCALE GENOMIC DNA]</scope>
    <source>
        <strain evidence="1 2">L51</strain>
    </source>
</reference>
<dbReference type="Proteomes" id="UP001448207">
    <property type="component" value="Unassembled WGS sequence"/>
</dbReference>
<keyword evidence="2" id="KW-1185">Reference proteome</keyword>
<dbReference type="PANTHER" id="PTHR35506:SF1">
    <property type="entry name" value="OS02G0135600 PROTEIN"/>
    <property type="match status" value="1"/>
</dbReference>
<protein>
    <submittedName>
        <fullName evidence="1">Uncharacterized protein</fullName>
    </submittedName>
</protein>